<dbReference type="CDD" id="cd02440">
    <property type="entry name" value="AdoMet_MTases"/>
    <property type="match status" value="1"/>
</dbReference>
<dbReference type="GO" id="GO:0032259">
    <property type="term" value="P:methylation"/>
    <property type="evidence" value="ECO:0007669"/>
    <property type="project" value="UniProtKB-KW"/>
</dbReference>
<keyword evidence="8" id="KW-1185">Reference proteome</keyword>
<keyword evidence="5" id="KW-0443">Lipid metabolism</keyword>
<evidence type="ECO:0000313" key="8">
    <source>
        <dbReference type="Proteomes" id="UP000707138"/>
    </source>
</evidence>
<dbReference type="InterPro" id="IPR057206">
    <property type="entry name" value="DUF7884"/>
</dbReference>
<evidence type="ECO:0000256" key="1">
    <source>
        <dbReference type="ARBA" id="ARBA00010815"/>
    </source>
</evidence>
<dbReference type="GO" id="GO:0008168">
    <property type="term" value="F:methyltransferase activity"/>
    <property type="evidence" value="ECO:0007669"/>
    <property type="project" value="UniProtKB-KW"/>
</dbReference>
<protein>
    <submittedName>
        <fullName evidence="7">Class I SAM-dependent methyltransferase</fullName>
    </submittedName>
</protein>
<evidence type="ECO:0000313" key="7">
    <source>
        <dbReference type="EMBL" id="MBM6912753.1"/>
    </source>
</evidence>
<organism evidence="7 8">
    <name type="scientific">Veillonella magna</name>
    <dbReference type="NCBI Taxonomy" id="464322"/>
    <lineage>
        <taxon>Bacteria</taxon>
        <taxon>Bacillati</taxon>
        <taxon>Bacillota</taxon>
        <taxon>Negativicutes</taxon>
        <taxon>Veillonellales</taxon>
        <taxon>Veillonellaceae</taxon>
        <taxon>Veillonella</taxon>
    </lineage>
</organism>
<dbReference type="SUPFAM" id="SSF53335">
    <property type="entry name" value="S-adenosyl-L-methionine-dependent methyltransferases"/>
    <property type="match status" value="1"/>
</dbReference>
<dbReference type="PIRSF" id="PIRSF003085">
    <property type="entry name" value="CMAS"/>
    <property type="match status" value="1"/>
</dbReference>
<evidence type="ECO:0000259" key="6">
    <source>
        <dbReference type="Pfam" id="PF25371"/>
    </source>
</evidence>
<comment type="similarity">
    <text evidence="1">Belongs to the CFA/CMAS family.</text>
</comment>
<dbReference type="InterPro" id="IPR050723">
    <property type="entry name" value="CFA/CMAS"/>
</dbReference>
<dbReference type="InterPro" id="IPR029063">
    <property type="entry name" value="SAM-dependent_MTases_sf"/>
</dbReference>
<evidence type="ECO:0000256" key="3">
    <source>
        <dbReference type="ARBA" id="ARBA00022679"/>
    </source>
</evidence>
<dbReference type="PANTHER" id="PTHR43667">
    <property type="entry name" value="CYCLOPROPANE-FATTY-ACYL-PHOSPHOLIPID SYNTHASE"/>
    <property type="match status" value="1"/>
</dbReference>
<keyword evidence="3" id="KW-0808">Transferase</keyword>
<feature type="domain" description="DUF7884" evidence="6">
    <location>
        <begin position="16"/>
        <end position="96"/>
    </location>
</feature>
<dbReference type="Proteomes" id="UP000707138">
    <property type="component" value="Unassembled WGS sequence"/>
</dbReference>
<sequence>MLKELGNKLEEKAMISFLKRFDANPFKVVFKDNEYVIGEGAPTFTVHMKEPIPVSKLMESTSIALGEAYMDGILDIEGDLYEALNHFLGQMDNFSTSGSVMSKLAHVSLGKSNQAREIEHHYDIGNDFYKLWLDKTMQYSCAYFANESDSLYEAQVHKVDRILEKLYLKEGMSLLDIGCGWGFLLIEAAKKYGIKGTGITLSKEQYAEFQRRIKENGLENQLTVKLMDYRDLPKSGMTFDRVVSVGMVEHVGRENYQLFNDCVDAVLKDGGLFLLHFISGMQEKPGDAWMSKYIFPGGMLPSLREMIADMTEDNFHVQDVENLRIHYNKTLLEWDKNFRAQLPTIKNMFDERFIRMWDLYLTGCAAAFYNGMMDLHQILATKGINNELPITRWY</sequence>
<evidence type="ECO:0000256" key="4">
    <source>
        <dbReference type="ARBA" id="ARBA00022691"/>
    </source>
</evidence>
<dbReference type="PANTHER" id="PTHR43667:SF1">
    <property type="entry name" value="CYCLOPROPANE-FATTY-ACYL-PHOSPHOLIPID SYNTHASE"/>
    <property type="match status" value="1"/>
</dbReference>
<evidence type="ECO:0000256" key="2">
    <source>
        <dbReference type="ARBA" id="ARBA00022603"/>
    </source>
</evidence>
<accession>A0ABS2GH55</accession>
<dbReference type="Gene3D" id="3.40.50.150">
    <property type="entry name" value="Vaccinia Virus protein VP39"/>
    <property type="match status" value="1"/>
</dbReference>
<name>A0ABS2GH55_9FIRM</name>
<dbReference type="Pfam" id="PF02353">
    <property type="entry name" value="CMAS"/>
    <property type="match status" value="1"/>
</dbReference>
<comment type="caution">
    <text evidence="7">The sequence shown here is derived from an EMBL/GenBank/DDBJ whole genome shotgun (WGS) entry which is preliminary data.</text>
</comment>
<dbReference type="Pfam" id="PF25371">
    <property type="entry name" value="DUF7884"/>
    <property type="match status" value="1"/>
</dbReference>
<evidence type="ECO:0000256" key="5">
    <source>
        <dbReference type="ARBA" id="ARBA00023098"/>
    </source>
</evidence>
<reference evidence="7 8" key="1">
    <citation type="journal article" date="2021" name="Sci. Rep.">
        <title>The distribution of antibiotic resistance genes in chicken gut microbiota commensals.</title>
        <authorList>
            <person name="Juricova H."/>
            <person name="Matiasovicova J."/>
            <person name="Kubasova T."/>
            <person name="Cejkova D."/>
            <person name="Rychlik I."/>
        </authorList>
    </citation>
    <scope>NUCLEOTIDE SEQUENCE [LARGE SCALE GENOMIC DNA]</scope>
    <source>
        <strain evidence="7 8">An537</strain>
    </source>
</reference>
<dbReference type="InterPro" id="IPR003333">
    <property type="entry name" value="CMAS"/>
</dbReference>
<keyword evidence="2 7" id="KW-0489">Methyltransferase</keyword>
<keyword evidence="4" id="KW-0949">S-adenosyl-L-methionine</keyword>
<dbReference type="EMBL" id="JACJLA010000008">
    <property type="protein sequence ID" value="MBM6912753.1"/>
    <property type="molecule type" value="Genomic_DNA"/>
</dbReference>
<dbReference type="RefSeq" id="WP_239447878.1">
    <property type="nucleotide sequence ID" value="NZ_JACJLA010000008.1"/>
</dbReference>
<gene>
    <name evidence="7" type="ORF">H6A01_05375</name>
</gene>
<proteinExistence type="inferred from homology"/>